<reference evidence="17 18" key="1">
    <citation type="submission" date="2020-06" db="EMBL/GenBank/DDBJ databases">
        <title>Mannheimia pernigra sp. nov. isolated from bovine respiratory tract.</title>
        <authorList>
            <person name="Kuhnert P."/>
            <person name="Akarsu-Egger H."/>
        </authorList>
    </citation>
    <scope>NUCLEOTIDE SEQUENCE [LARGE SCALE GENOMIC DNA]</scope>
    <source>
        <strain evidence="17 18">BNO311</strain>
    </source>
</reference>
<evidence type="ECO:0000256" key="12">
    <source>
        <dbReference type="PROSITE-ProRule" id="PRU01360"/>
    </source>
</evidence>
<keyword evidence="9 12" id="KW-0472">Membrane</keyword>
<feature type="short sequence motif" description="TonB C-terminal box" evidence="13">
    <location>
        <begin position="819"/>
        <end position="836"/>
    </location>
</feature>
<sequence>MIIIIDCKIDVVDNIFNNQKLINIYLRRTILFIHYSANQHKLKLSLLALSINSILISHTLYAKEVAELSEIRVVAQGDVKASLERKAKEAIQQELIQNNRDIVRYSPDVGVVNQGRHQKGFAIRGVEDNRIGISIDGVALPDSEENSLYKRYGNLNTSRQSIDPELVRTIEVSKGADSFNQGSGHLGGGVNYRTLEAYDIVRHSNKFGAFYRTGYATRNNEWINTFGVGYLGEQAEAVLLYSNRYGHEMESAGGYTIPEDSLYTRTIGRSKQTPDDSTHKNHSYLAKFAYRFNDKHRIGISYSGQNNNNYIIEDSAVYLSSYWREAEDRSKRNTVNVFYEFFPESKWIASVKADIDYQDTETSAYNYEGKRAEPATKWTPAQERMPSDTNIRIFSTELKRLNFRIDSQVLELGKSTHQFSFKSSTAQRNFDVLHKDSVYVSGAWSHLPNSTMMHPIKSKQDYLLLQDIIDLTNNWEAKVGIRYDWAKYEQKELAGLKCQNCVKTENAKFNQITWTAGLEKQVNDIWKVAYNIGTGFRIPNASEMYFDYRNNAAGAWMSNPNLKAEHSLTQNLSLQGQGNAGQFSVNLHHTKYKDFLWEQETWDVYQAYGKEFWRPVQQMQNIDAAKIYGLEVTGKWNLNSAISIPEGWKLFGSLGYSKGNMSNGADLLSIQPIKAVIGLDYEQPEGKWGIFSRLTFLGAKKAKEAKYFKTLPEKCVKEQKTPNPYYPYWGNEYEVRCTEYAHETSLDKWKHLNAKAFIVDLYGFYKPTENITLRAGVYNLFNRKYHTWDTLRGLNTTGGAVNSVGVRENHKYGGYPGLQRYYEPGRNFSASFEYRF</sequence>
<feature type="domain" description="TonB-dependent receptor-like beta-barrel" evidence="15">
    <location>
        <begin position="280"/>
        <end position="780"/>
    </location>
</feature>
<comment type="subcellular location">
    <subcellularLocation>
        <location evidence="1 12">Cell outer membrane</location>
        <topology evidence="1 12">Multi-pass membrane protein</topology>
    </subcellularLocation>
</comment>
<dbReference type="InterPro" id="IPR036942">
    <property type="entry name" value="Beta-barrel_TonB_sf"/>
</dbReference>
<dbReference type="EMBL" id="CP055306">
    <property type="protein sequence ID" value="QLB40169.1"/>
    <property type="molecule type" value="Genomic_DNA"/>
</dbReference>
<dbReference type="InterPro" id="IPR000531">
    <property type="entry name" value="Beta-barrel_TonB"/>
</dbReference>
<dbReference type="InterPro" id="IPR010949">
    <property type="entry name" value="TonB_Hb/transfer/lactofer_rcpt"/>
</dbReference>
<dbReference type="Pfam" id="PF00593">
    <property type="entry name" value="TonB_dep_Rec_b-barrel"/>
    <property type="match status" value="1"/>
</dbReference>
<organism evidence="17 18">
    <name type="scientific">Mannheimia pernigra</name>
    <dbReference type="NCBI Taxonomy" id="111844"/>
    <lineage>
        <taxon>Bacteria</taxon>
        <taxon>Pseudomonadati</taxon>
        <taxon>Pseudomonadota</taxon>
        <taxon>Gammaproteobacteria</taxon>
        <taxon>Pasteurellales</taxon>
        <taxon>Pasteurellaceae</taxon>
        <taxon>Mannheimia</taxon>
    </lineage>
</organism>
<dbReference type="NCBIfam" id="TIGR01786">
    <property type="entry name" value="TonB-hemlactrns"/>
    <property type="match status" value="1"/>
</dbReference>
<keyword evidence="6" id="KW-0732">Signal</keyword>
<dbReference type="AlphaFoldDB" id="A0A7D5HSP6"/>
<dbReference type="Gene3D" id="2.170.130.10">
    <property type="entry name" value="TonB-dependent receptor, plug domain"/>
    <property type="match status" value="1"/>
</dbReference>
<keyword evidence="5 12" id="KW-0812">Transmembrane</keyword>
<feature type="domain" description="TonB-dependent receptor plug" evidence="16">
    <location>
        <begin position="78"/>
        <end position="188"/>
    </location>
</feature>
<evidence type="ECO:0000256" key="14">
    <source>
        <dbReference type="RuleBase" id="RU003357"/>
    </source>
</evidence>
<protein>
    <submittedName>
        <fullName evidence="17">TonB-dependent hemoglobin/transferrin/lactoferrin family receptor</fullName>
    </submittedName>
</protein>
<evidence type="ECO:0000256" key="3">
    <source>
        <dbReference type="ARBA" id="ARBA00022448"/>
    </source>
</evidence>
<evidence type="ECO:0000313" key="17">
    <source>
        <dbReference type="EMBL" id="QLB40169.1"/>
    </source>
</evidence>
<dbReference type="GO" id="GO:0009279">
    <property type="term" value="C:cell outer membrane"/>
    <property type="evidence" value="ECO:0007669"/>
    <property type="project" value="UniProtKB-SubCell"/>
</dbReference>
<comment type="similarity">
    <text evidence="2">Belongs to the TonB-dependent receptor family. Hemoglobin/haptoglobin binding protein subfamily.</text>
</comment>
<dbReference type="GO" id="GO:0015344">
    <property type="term" value="F:siderophore uptake transmembrane transporter activity"/>
    <property type="evidence" value="ECO:0007669"/>
    <property type="project" value="TreeGrafter"/>
</dbReference>
<proteinExistence type="inferred from homology"/>
<dbReference type="CDD" id="cd01347">
    <property type="entry name" value="ligand_gated_channel"/>
    <property type="match status" value="1"/>
</dbReference>
<dbReference type="GO" id="GO:0044718">
    <property type="term" value="P:siderophore transmembrane transport"/>
    <property type="evidence" value="ECO:0007669"/>
    <property type="project" value="TreeGrafter"/>
</dbReference>
<dbReference type="PROSITE" id="PS01156">
    <property type="entry name" value="TONB_DEPENDENT_REC_2"/>
    <property type="match status" value="1"/>
</dbReference>
<dbReference type="InterPro" id="IPR010917">
    <property type="entry name" value="TonB_rcpt_CS"/>
</dbReference>
<keyword evidence="8 14" id="KW-0798">TonB box</keyword>
<keyword evidence="10 17" id="KW-0675">Receptor</keyword>
<name>A0A7D5HSP6_9PAST</name>
<evidence type="ECO:0000256" key="10">
    <source>
        <dbReference type="ARBA" id="ARBA00023170"/>
    </source>
</evidence>
<keyword evidence="11 12" id="KW-0998">Cell outer membrane</keyword>
<evidence type="ECO:0000256" key="5">
    <source>
        <dbReference type="ARBA" id="ARBA00022692"/>
    </source>
</evidence>
<dbReference type="PROSITE" id="PS52016">
    <property type="entry name" value="TONB_DEPENDENT_REC_3"/>
    <property type="match status" value="1"/>
</dbReference>
<evidence type="ECO:0000259" key="15">
    <source>
        <dbReference type="Pfam" id="PF00593"/>
    </source>
</evidence>
<gene>
    <name evidence="17" type="ORF">HV559_04410</name>
</gene>
<dbReference type="InterPro" id="IPR012910">
    <property type="entry name" value="Plug_dom"/>
</dbReference>
<evidence type="ECO:0000313" key="18">
    <source>
        <dbReference type="Proteomes" id="UP000509660"/>
    </source>
</evidence>
<accession>A0A7D5HSP6</accession>
<keyword evidence="7" id="KW-0677">Repeat</keyword>
<evidence type="ECO:0000256" key="2">
    <source>
        <dbReference type="ARBA" id="ARBA00008143"/>
    </source>
</evidence>
<evidence type="ECO:0000256" key="11">
    <source>
        <dbReference type="ARBA" id="ARBA00023237"/>
    </source>
</evidence>
<dbReference type="Proteomes" id="UP000509660">
    <property type="component" value="Chromosome"/>
</dbReference>
<evidence type="ECO:0000256" key="6">
    <source>
        <dbReference type="ARBA" id="ARBA00022729"/>
    </source>
</evidence>
<dbReference type="SUPFAM" id="SSF56935">
    <property type="entry name" value="Porins"/>
    <property type="match status" value="1"/>
</dbReference>
<evidence type="ECO:0000256" key="8">
    <source>
        <dbReference type="ARBA" id="ARBA00023077"/>
    </source>
</evidence>
<keyword evidence="3 12" id="KW-0813">Transport</keyword>
<dbReference type="Pfam" id="PF07715">
    <property type="entry name" value="Plug"/>
    <property type="match status" value="1"/>
</dbReference>
<dbReference type="PANTHER" id="PTHR30069">
    <property type="entry name" value="TONB-DEPENDENT OUTER MEMBRANE RECEPTOR"/>
    <property type="match status" value="1"/>
</dbReference>
<evidence type="ECO:0000256" key="1">
    <source>
        <dbReference type="ARBA" id="ARBA00004571"/>
    </source>
</evidence>
<dbReference type="InterPro" id="IPR039426">
    <property type="entry name" value="TonB-dep_rcpt-like"/>
</dbReference>
<keyword evidence="18" id="KW-1185">Reference proteome</keyword>
<dbReference type="InterPro" id="IPR037066">
    <property type="entry name" value="Plug_dom_sf"/>
</dbReference>
<dbReference type="Gene3D" id="2.40.170.20">
    <property type="entry name" value="TonB-dependent receptor, beta-barrel domain"/>
    <property type="match status" value="1"/>
</dbReference>
<keyword evidence="4 12" id="KW-1134">Transmembrane beta strand</keyword>
<evidence type="ECO:0000256" key="4">
    <source>
        <dbReference type="ARBA" id="ARBA00022452"/>
    </source>
</evidence>
<evidence type="ECO:0000256" key="9">
    <source>
        <dbReference type="ARBA" id="ARBA00023136"/>
    </source>
</evidence>
<evidence type="ECO:0000256" key="7">
    <source>
        <dbReference type="ARBA" id="ARBA00022737"/>
    </source>
</evidence>
<evidence type="ECO:0000259" key="16">
    <source>
        <dbReference type="Pfam" id="PF07715"/>
    </source>
</evidence>
<evidence type="ECO:0000256" key="13">
    <source>
        <dbReference type="PROSITE-ProRule" id="PRU10144"/>
    </source>
</evidence>
<dbReference type="PANTHER" id="PTHR30069:SF29">
    <property type="entry name" value="HEMOGLOBIN AND HEMOGLOBIN-HAPTOGLOBIN-BINDING PROTEIN 1-RELATED"/>
    <property type="match status" value="1"/>
</dbReference>